<reference evidence="1 2" key="1">
    <citation type="submission" date="2021-02" db="EMBL/GenBank/DDBJ databases">
        <authorList>
            <person name="Ra J.-S."/>
        </authorList>
    </citation>
    <scope>NUCLEOTIDE SEQUENCE [LARGE SCALE GENOMIC DNA]</scope>
    <source>
        <strain evidence="1 2">MMS20-R1-14</strain>
    </source>
</reference>
<organism evidence="1 2">
    <name type="scientific">Micromonospora humida</name>
    <dbReference type="NCBI Taxonomy" id="2809018"/>
    <lineage>
        <taxon>Bacteria</taxon>
        <taxon>Bacillati</taxon>
        <taxon>Actinomycetota</taxon>
        <taxon>Actinomycetes</taxon>
        <taxon>Micromonosporales</taxon>
        <taxon>Micromonosporaceae</taxon>
        <taxon>Micromonospora</taxon>
    </lineage>
</organism>
<protein>
    <submittedName>
        <fullName evidence="1">Uncharacterized protein</fullName>
    </submittedName>
</protein>
<gene>
    <name evidence="1" type="ORF">JQX11_21510</name>
</gene>
<dbReference type="Proteomes" id="UP001518872">
    <property type="component" value="Unassembled WGS sequence"/>
</dbReference>
<proteinExistence type="predicted"/>
<accession>A0ABS2IX36</accession>
<dbReference type="EMBL" id="JAFEUC010000011">
    <property type="protein sequence ID" value="MBM7078906.1"/>
    <property type="molecule type" value="Genomic_DNA"/>
</dbReference>
<evidence type="ECO:0000313" key="1">
    <source>
        <dbReference type="EMBL" id="MBM7078906.1"/>
    </source>
</evidence>
<name>A0ABS2IX36_9ACTN</name>
<comment type="caution">
    <text evidence="1">The sequence shown here is derived from an EMBL/GenBank/DDBJ whole genome shotgun (WGS) entry which is preliminary data.</text>
</comment>
<sequence>MRYLIVRTDIRTAADIDLAATWAGGGCLRNETTTPELRRQTVHAEDRDAALLLARALSTVGAVRAGRQRVKVLPLGEPGRRHRNPPG</sequence>
<dbReference type="RefSeq" id="WP_204926777.1">
    <property type="nucleotide sequence ID" value="NZ_JAFEUC010000011.1"/>
</dbReference>
<evidence type="ECO:0000313" key="2">
    <source>
        <dbReference type="Proteomes" id="UP001518872"/>
    </source>
</evidence>
<keyword evidence="2" id="KW-1185">Reference proteome</keyword>